<dbReference type="EMBL" id="CP015243">
    <property type="protein sequence ID" value="ANF56583.1"/>
    <property type="molecule type" value="Genomic_DNA"/>
</dbReference>
<dbReference type="GO" id="GO:0047448">
    <property type="term" value="F:5-dehydro-4-deoxyglucarate dehydratase activity"/>
    <property type="evidence" value="ECO:0007669"/>
    <property type="project" value="UniProtKB-UniRule"/>
</dbReference>
<dbReference type="PANTHER" id="PTHR12128:SF19">
    <property type="entry name" value="5-DEHYDRO-4-DEOXYGLUCARATE DEHYDRATASE 2-RELATED"/>
    <property type="match status" value="1"/>
</dbReference>
<dbReference type="SMART" id="SM01130">
    <property type="entry name" value="DHDPS"/>
    <property type="match status" value="1"/>
</dbReference>
<protein>
    <recommendedName>
        <fullName evidence="5">Probable 5-dehydro-4-deoxyglucarate dehydratase</fullName>
        <ecNumber evidence="5">4.2.1.41</ecNumber>
    </recommendedName>
    <alternativeName>
        <fullName evidence="5">5-keto-4-deoxy-glucarate dehydratase</fullName>
        <shortName evidence="5">KDGDH</shortName>
    </alternativeName>
</protein>
<name>A0A172YBG0_9GAMM</name>
<dbReference type="SUPFAM" id="SSF51569">
    <property type="entry name" value="Aldolase"/>
    <property type="match status" value="1"/>
</dbReference>
<comment type="similarity">
    <text evidence="3 5 6">Belongs to the DapA family.</text>
</comment>
<dbReference type="Pfam" id="PF00701">
    <property type="entry name" value="DHDPS"/>
    <property type="match status" value="1"/>
</dbReference>
<reference evidence="9 10" key="1">
    <citation type="submission" date="2016-04" db="EMBL/GenBank/DDBJ databases">
        <title>Complete Genome Sequence of Halotalea alkalilenta IHB B 13600.</title>
        <authorList>
            <person name="Swarnkar M.K."/>
            <person name="Sharma A."/>
            <person name="Kaushal K."/>
            <person name="Soni R."/>
            <person name="Rana S."/>
            <person name="Singh A.K."/>
            <person name="Gulati A."/>
        </authorList>
    </citation>
    <scope>NUCLEOTIDE SEQUENCE [LARGE SCALE GENOMIC DNA]</scope>
    <source>
        <strain evidence="9 10">IHB B 13600</strain>
    </source>
</reference>
<keyword evidence="4 5" id="KW-0456">Lyase</keyword>
<gene>
    <name evidence="9" type="ORF">A5892_03110</name>
</gene>
<proteinExistence type="inferred from homology"/>
<dbReference type="GO" id="GO:0042838">
    <property type="term" value="P:D-glucarate catabolic process"/>
    <property type="evidence" value="ECO:0007669"/>
    <property type="project" value="UniProtKB-UniRule"/>
</dbReference>
<feature type="active site" description="Proton donor/acceptor" evidence="7">
    <location>
        <position position="143"/>
    </location>
</feature>
<evidence type="ECO:0000313" key="10">
    <source>
        <dbReference type="Proteomes" id="UP000077875"/>
    </source>
</evidence>
<dbReference type="AlphaFoldDB" id="A0A172YBG0"/>
<evidence type="ECO:0000256" key="5">
    <source>
        <dbReference type="HAMAP-Rule" id="MF_00694"/>
    </source>
</evidence>
<dbReference type="KEGG" id="haa:A5892_03110"/>
<evidence type="ECO:0000256" key="4">
    <source>
        <dbReference type="ARBA" id="ARBA00023239"/>
    </source>
</evidence>
<dbReference type="RefSeq" id="WP_064121561.1">
    <property type="nucleotide sequence ID" value="NZ_CP015243.1"/>
</dbReference>
<dbReference type="InterPro" id="IPR017655">
    <property type="entry name" value="Dehydro-deoxyglucarate_dehyd"/>
</dbReference>
<dbReference type="EC" id="4.2.1.41" evidence="5"/>
<evidence type="ECO:0000256" key="3">
    <source>
        <dbReference type="ARBA" id="ARBA00007592"/>
    </source>
</evidence>
<dbReference type="InterPro" id="IPR013785">
    <property type="entry name" value="Aldolase_TIM"/>
</dbReference>
<evidence type="ECO:0000256" key="1">
    <source>
        <dbReference type="ARBA" id="ARBA00001446"/>
    </source>
</evidence>
<dbReference type="STRING" id="376489.A5892_03110"/>
<evidence type="ECO:0000256" key="8">
    <source>
        <dbReference type="PIRSR" id="PIRSR001365-2"/>
    </source>
</evidence>
<dbReference type="NCBIfam" id="NF002958">
    <property type="entry name" value="PRK03620.1"/>
    <property type="match status" value="1"/>
</dbReference>
<organism evidence="9 10">
    <name type="scientific">Halotalea alkalilenta</name>
    <dbReference type="NCBI Taxonomy" id="376489"/>
    <lineage>
        <taxon>Bacteria</taxon>
        <taxon>Pseudomonadati</taxon>
        <taxon>Pseudomonadota</taxon>
        <taxon>Gammaproteobacteria</taxon>
        <taxon>Oceanospirillales</taxon>
        <taxon>Halomonadaceae</taxon>
        <taxon>Halotalea</taxon>
    </lineage>
</organism>
<evidence type="ECO:0000256" key="2">
    <source>
        <dbReference type="ARBA" id="ARBA00004983"/>
    </source>
</evidence>
<dbReference type="Gene3D" id="3.20.20.70">
    <property type="entry name" value="Aldolase class I"/>
    <property type="match status" value="1"/>
</dbReference>
<comment type="catalytic activity">
    <reaction evidence="1 5">
        <text>5-dehydro-4-deoxy-D-glucarate + H(+) = 2,5-dioxopentanoate + CO2 + H2O</text>
        <dbReference type="Rhea" id="RHEA:24608"/>
        <dbReference type="ChEBI" id="CHEBI:15377"/>
        <dbReference type="ChEBI" id="CHEBI:15378"/>
        <dbReference type="ChEBI" id="CHEBI:16526"/>
        <dbReference type="ChEBI" id="CHEBI:42819"/>
        <dbReference type="ChEBI" id="CHEBI:58136"/>
        <dbReference type="EC" id="4.2.1.41"/>
    </reaction>
</comment>
<comment type="pathway">
    <text evidence="2 5">Carbohydrate acid metabolism; D-glucarate degradation; 2,5-dioxopentanoate from D-glucarate: step 2/2.</text>
</comment>
<keyword evidence="10" id="KW-1185">Reference proteome</keyword>
<evidence type="ECO:0000256" key="6">
    <source>
        <dbReference type="PIRNR" id="PIRNR001365"/>
    </source>
</evidence>
<feature type="binding site" evidence="8">
    <location>
        <position position="56"/>
    </location>
    <ligand>
        <name>pyruvate</name>
        <dbReference type="ChEBI" id="CHEBI:15361"/>
    </ligand>
</feature>
<sequence>MHFDHAQLRAALDDGLLSFPVTDFDANGDLDQAGYEARLEWLGSYPVSALFVAGGTGEFFSLTNTELGRVVESASRICGGKLPILASAGRSQRDAIEHARIAEQGGADGLLLMPPYLTECPREGLVEYVAAVCDSTRLGVVLYNRANGQLDAKSVSALAERCPNLIALKDGVGNIQALNTIIKTVGDRLVYIGGVPTAEIFAEAYLAIGVNTYSSAVYNFVPEAALAFYRALRAGEDARVGRMVRDFFVPFVELRDSCPGYAVSLIKAGAEQVGHGAGHVRAPLIMPNQSQRQTLAGLIETFNALAKEGATP</sequence>
<dbReference type="HAMAP" id="MF_00694">
    <property type="entry name" value="KDGDH"/>
    <property type="match status" value="1"/>
</dbReference>
<dbReference type="GO" id="GO:0008840">
    <property type="term" value="F:4-hydroxy-tetrahydrodipicolinate synthase activity"/>
    <property type="evidence" value="ECO:0007669"/>
    <property type="project" value="TreeGrafter"/>
</dbReference>
<dbReference type="PANTHER" id="PTHR12128">
    <property type="entry name" value="DIHYDRODIPICOLINATE SYNTHASE"/>
    <property type="match status" value="1"/>
</dbReference>
<feature type="active site" description="Schiff-base intermediate with substrate" evidence="7">
    <location>
        <position position="169"/>
    </location>
</feature>
<dbReference type="InterPro" id="IPR002220">
    <property type="entry name" value="DapA-like"/>
</dbReference>
<accession>A0A172YBG0</accession>
<dbReference type="Proteomes" id="UP000077875">
    <property type="component" value="Chromosome"/>
</dbReference>
<dbReference type="PIRSF" id="PIRSF001365">
    <property type="entry name" value="DHDPS"/>
    <property type="match status" value="1"/>
</dbReference>
<evidence type="ECO:0000313" key="9">
    <source>
        <dbReference type="EMBL" id="ANF56583.1"/>
    </source>
</evidence>
<evidence type="ECO:0000256" key="7">
    <source>
        <dbReference type="PIRSR" id="PIRSR001365-1"/>
    </source>
</evidence>
<dbReference type="UniPathway" id="UPA00564">
    <property type="reaction ID" value="UER00628"/>
</dbReference>